<evidence type="ECO:0000256" key="5">
    <source>
        <dbReference type="ARBA" id="ARBA00023242"/>
    </source>
</evidence>
<dbReference type="InterPro" id="IPR017887">
    <property type="entry name" value="TF_TCP_subgr"/>
</dbReference>
<evidence type="ECO:0000313" key="8">
    <source>
        <dbReference type="Proteomes" id="UP000323506"/>
    </source>
</evidence>
<dbReference type="GO" id="GO:0043565">
    <property type="term" value="F:sequence-specific DNA binding"/>
    <property type="evidence" value="ECO:0007669"/>
    <property type="project" value="TreeGrafter"/>
</dbReference>
<dbReference type="PANTHER" id="PTHR31072:SF91">
    <property type="entry name" value="TRANSCRIPTION FACTOR TCP6"/>
    <property type="match status" value="1"/>
</dbReference>
<sequence>MSVLCAAWIFQLTRELGHRSDGKTIEWLSRQAEPYVIAATGSGTAAPPSPPMRSLVPLGSLQLLRLRNRVSCTQ</sequence>
<dbReference type="GO" id="GO:0003700">
    <property type="term" value="F:DNA-binding transcription factor activity"/>
    <property type="evidence" value="ECO:0007669"/>
    <property type="project" value="InterPro"/>
</dbReference>
<reference evidence="7 8" key="1">
    <citation type="submission" date="2019-06" db="EMBL/GenBank/DDBJ databases">
        <title>WGS assembly of Gossypium darwinii.</title>
        <authorList>
            <person name="Chen Z.J."/>
            <person name="Sreedasyam A."/>
            <person name="Ando A."/>
            <person name="Song Q."/>
            <person name="De L."/>
            <person name="Hulse-Kemp A."/>
            <person name="Ding M."/>
            <person name="Ye W."/>
            <person name="Kirkbride R."/>
            <person name="Jenkins J."/>
            <person name="Plott C."/>
            <person name="Lovell J."/>
            <person name="Lin Y.-M."/>
            <person name="Vaughn R."/>
            <person name="Liu B."/>
            <person name="Li W."/>
            <person name="Simpson S."/>
            <person name="Scheffler B."/>
            <person name="Saski C."/>
            <person name="Grover C."/>
            <person name="Hu G."/>
            <person name="Conover J."/>
            <person name="Carlson J."/>
            <person name="Shu S."/>
            <person name="Boston L."/>
            <person name="Williams M."/>
            <person name="Peterson D."/>
            <person name="Mcgee K."/>
            <person name="Jones D."/>
            <person name="Wendel J."/>
            <person name="Stelly D."/>
            <person name="Grimwood J."/>
            <person name="Schmutz J."/>
        </authorList>
    </citation>
    <scope>NUCLEOTIDE SEQUENCE [LARGE SCALE GENOMIC DNA]</scope>
    <source>
        <strain evidence="7">1808015.09</strain>
    </source>
</reference>
<dbReference type="PROSITE" id="PS51369">
    <property type="entry name" value="TCP"/>
    <property type="match status" value="1"/>
</dbReference>
<dbReference type="InterPro" id="IPR005333">
    <property type="entry name" value="Transcription_factor_TCP"/>
</dbReference>
<dbReference type="AlphaFoldDB" id="A0A5D2HQ56"/>
<keyword evidence="8" id="KW-1185">Reference proteome</keyword>
<dbReference type="GO" id="GO:0005634">
    <property type="term" value="C:nucleus"/>
    <property type="evidence" value="ECO:0007669"/>
    <property type="project" value="UniProtKB-SubCell"/>
</dbReference>
<dbReference type="Proteomes" id="UP000323506">
    <property type="component" value="Chromosome A01"/>
</dbReference>
<gene>
    <name evidence="7" type="ORF">ES288_A01G202400v1</name>
</gene>
<feature type="domain" description="TCP" evidence="6">
    <location>
        <begin position="1"/>
        <end position="39"/>
    </location>
</feature>
<evidence type="ECO:0000256" key="1">
    <source>
        <dbReference type="ARBA" id="ARBA00004123"/>
    </source>
</evidence>
<keyword evidence="2" id="KW-0805">Transcription regulation</keyword>
<accession>A0A5D2HQ56</accession>
<evidence type="ECO:0000256" key="2">
    <source>
        <dbReference type="ARBA" id="ARBA00023015"/>
    </source>
</evidence>
<evidence type="ECO:0000259" key="6">
    <source>
        <dbReference type="PROSITE" id="PS51369"/>
    </source>
</evidence>
<keyword evidence="3" id="KW-0238">DNA-binding</keyword>
<dbReference type="PANTHER" id="PTHR31072">
    <property type="entry name" value="TRANSCRIPTION FACTOR TCP4-RELATED"/>
    <property type="match status" value="1"/>
</dbReference>
<evidence type="ECO:0000256" key="4">
    <source>
        <dbReference type="ARBA" id="ARBA00023163"/>
    </source>
</evidence>
<dbReference type="SMR" id="A0A5D2HQ56"/>
<keyword evidence="5" id="KW-0539">Nucleus</keyword>
<keyword evidence="4" id="KW-0804">Transcription</keyword>
<comment type="subcellular location">
    <subcellularLocation>
        <location evidence="1">Nucleus</location>
    </subcellularLocation>
</comment>
<organism evidence="7 8">
    <name type="scientific">Gossypium darwinii</name>
    <name type="common">Darwin's cotton</name>
    <name type="synonym">Gossypium barbadense var. darwinii</name>
    <dbReference type="NCBI Taxonomy" id="34276"/>
    <lineage>
        <taxon>Eukaryota</taxon>
        <taxon>Viridiplantae</taxon>
        <taxon>Streptophyta</taxon>
        <taxon>Embryophyta</taxon>
        <taxon>Tracheophyta</taxon>
        <taxon>Spermatophyta</taxon>
        <taxon>Magnoliopsida</taxon>
        <taxon>eudicotyledons</taxon>
        <taxon>Gunneridae</taxon>
        <taxon>Pentapetalae</taxon>
        <taxon>rosids</taxon>
        <taxon>malvids</taxon>
        <taxon>Malvales</taxon>
        <taxon>Malvaceae</taxon>
        <taxon>Malvoideae</taxon>
        <taxon>Gossypium</taxon>
    </lineage>
</organism>
<dbReference type="Pfam" id="PF03634">
    <property type="entry name" value="TCP"/>
    <property type="match status" value="1"/>
</dbReference>
<protein>
    <recommendedName>
        <fullName evidence="6">TCP domain-containing protein</fullName>
    </recommendedName>
</protein>
<name>A0A5D2HQ56_GOSDA</name>
<evidence type="ECO:0000313" key="7">
    <source>
        <dbReference type="EMBL" id="TYH31819.1"/>
    </source>
</evidence>
<dbReference type="EMBL" id="CM017688">
    <property type="protein sequence ID" value="TYH31819.1"/>
    <property type="molecule type" value="Genomic_DNA"/>
</dbReference>
<proteinExistence type="predicted"/>
<evidence type="ECO:0000256" key="3">
    <source>
        <dbReference type="ARBA" id="ARBA00023125"/>
    </source>
</evidence>